<proteinExistence type="inferred from homology"/>
<keyword evidence="12" id="KW-0739">Sodium transport</keyword>
<evidence type="ECO:0000313" key="15">
    <source>
        <dbReference type="Proteomes" id="UP000694843"/>
    </source>
</evidence>
<evidence type="ECO:0000256" key="3">
    <source>
        <dbReference type="ARBA" id="ARBA00022448"/>
    </source>
</evidence>
<protein>
    <submittedName>
        <fullName evidence="16">High-affinity choline transporter 1-like</fullName>
    </submittedName>
</protein>
<dbReference type="GO" id="GO:0005307">
    <property type="term" value="F:choline:sodium symporter activity"/>
    <property type="evidence" value="ECO:0007669"/>
    <property type="project" value="TreeGrafter"/>
</dbReference>
<dbReference type="OMA" id="WVTFFGL"/>
<accession>A0A8B7N6F7</accession>
<dbReference type="Proteomes" id="UP000694843">
    <property type="component" value="Unplaced"/>
</dbReference>
<dbReference type="Pfam" id="PF00474">
    <property type="entry name" value="SSF"/>
    <property type="match status" value="1"/>
</dbReference>
<evidence type="ECO:0000256" key="2">
    <source>
        <dbReference type="ARBA" id="ARBA00006434"/>
    </source>
</evidence>
<feature type="transmembrane region" description="Helical" evidence="14">
    <location>
        <begin position="123"/>
        <end position="145"/>
    </location>
</feature>
<feature type="transmembrane region" description="Helical" evidence="14">
    <location>
        <begin position="231"/>
        <end position="249"/>
    </location>
</feature>
<sequence>MALNVAGLVAILLFYALILGVGIYAAWRRRSKKDNSDEIILAGRSIGPFVGLMTMTATWVGGGYINGTAEVTFTQGLLYCQAPFGYAISLVLGGLFFAKKMREAEYKTMLDPLQESYGQRWGCALYLPALFGETLWTASILAALGSTLSVILDLPDAISIVVSASIAVLYTLVGGLYSVAYTDVVQLFCIAIGLWLAVPFSLHSEYSGSLNPNTTNWLGEPPNNPYEWGTWWDYAFLLICGGIPWQVYFQRVLSAKTGRQAQILSYGAAIGCFVNAKLSVRKSIKCKTVEWEQTPFNQSIVEAGKAKLVLPLVLQYLTPSWVAFIGLGAVSAAVMSSADSSVLSASSMFTHNVYKGVIRPHASIREMNIVLRLAIPVITAVACAIAIFTTSIYALFFWVLERGEPVLKLPAVIKYPWYDYENETQNFPFRTMSMLVTMTALLLVSRLTH</sequence>
<reference evidence="16" key="1">
    <citation type="submission" date="2025-08" db="UniProtKB">
        <authorList>
            <consortium name="RefSeq"/>
        </authorList>
    </citation>
    <scope>IDENTIFICATION</scope>
    <source>
        <tissue evidence="16">Whole organism</tissue>
    </source>
</reference>
<keyword evidence="10 14" id="KW-0472">Membrane</keyword>
<evidence type="ECO:0000256" key="14">
    <source>
        <dbReference type="SAM" id="Phobius"/>
    </source>
</evidence>
<dbReference type="KEGG" id="hazt:108666499"/>
<evidence type="ECO:0000313" key="16">
    <source>
        <dbReference type="RefSeq" id="XP_018008873.2"/>
    </source>
</evidence>
<dbReference type="GO" id="GO:0008292">
    <property type="term" value="P:acetylcholine biosynthetic process"/>
    <property type="evidence" value="ECO:0007669"/>
    <property type="project" value="TreeGrafter"/>
</dbReference>
<dbReference type="InterPro" id="IPR001734">
    <property type="entry name" value="Na/solute_symporter"/>
</dbReference>
<keyword evidence="8" id="KW-0915">Sodium</keyword>
<dbReference type="AlphaFoldDB" id="A0A8B7N6F7"/>
<feature type="transmembrane region" description="Helical" evidence="14">
    <location>
        <begin position="39"/>
        <end position="64"/>
    </location>
</feature>
<keyword evidence="6" id="KW-0530">Neurotransmitter biosynthesis</keyword>
<keyword evidence="5" id="KW-0769">Symport</keyword>
<evidence type="ECO:0000256" key="13">
    <source>
        <dbReference type="RuleBase" id="RU362091"/>
    </source>
</evidence>
<keyword evidence="15" id="KW-1185">Reference proteome</keyword>
<dbReference type="OrthoDB" id="546820at2759"/>
<evidence type="ECO:0000256" key="10">
    <source>
        <dbReference type="ARBA" id="ARBA00023136"/>
    </source>
</evidence>
<dbReference type="PANTHER" id="PTHR45897">
    <property type="entry name" value="HIGH-AFFINITY CHOLINE TRANSPORTER 1"/>
    <property type="match status" value="1"/>
</dbReference>
<feature type="transmembrane region" description="Helical" evidence="14">
    <location>
        <begin position="6"/>
        <end position="27"/>
    </location>
</feature>
<gene>
    <name evidence="16" type="primary">LOC108666499</name>
</gene>
<evidence type="ECO:0000256" key="8">
    <source>
        <dbReference type="ARBA" id="ARBA00023053"/>
    </source>
</evidence>
<comment type="subcellular location">
    <subcellularLocation>
        <location evidence="1">Membrane</location>
        <topology evidence="1">Multi-pass membrane protein</topology>
    </subcellularLocation>
</comment>
<evidence type="ECO:0000256" key="4">
    <source>
        <dbReference type="ARBA" id="ARBA00022692"/>
    </source>
</evidence>
<evidence type="ECO:0000256" key="11">
    <source>
        <dbReference type="ARBA" id="ARBA00023180"/>
    </source>
</evidence>
<dbReference type="GO" id="GO:0005886">
    <property type="term" value="C:plasma membrane"/>
    <property type="evidence" value="ECO:0007669"/>
    <property type="project" value="TreeGrafter"/>
</dbReference>
<evidence type="ECO:0000256" key="5">
    <source>
        <dbReference type="ARBA" id="ARBA00022847"/>
    </source>
</evidence>
<dbReference type="GeneID" id="108666499"/>
<keyword evidence="3" id="KW-0813">Transport</keyword>
<dbReference type="InterPro" id="IPR038377">
    <property type="entry name" value="Na/Glc_symporter_sf"/>
</dbReference>
<feature type="transmembrane region" description="Helical" evidence="14">
    <location>
        <begin position="157"/>
        <end position="177"/>
    </location>
</feature>
<evidence type="ECO:0000256" key="7">
    <source>
        <dbReference type="ARBA" id="ARBA00022989"/>
    </source>
</evidence>
<dbReference type="InterPro" id="IPR052244">
    <property type="entry name" value="Choline_transporter"/>
</dbReference>
<dbReference type="PANTHER" id="PTHR45897:SF4">
    <property type="entry name" value="HIGH-AFFINITY CHOLINE TRANSPORTER 1"/>
    <property type="match status" value="1"/>
</dbReference>
<evidence type="ECO:0000256" key="12">
    <source>
        <dbReference type="ARBA" id="ARBA00023201"/>
    </source>
</evidence>
<dbReference type="PROSITE" id="PS50283">
    <property type="entry name" value="NA_SOLUT_SYMP_3"/>
    <property type="match status" value="1"/>
</dbReference>
<keyword evidence="4 14" id="KW-0812">Transmembrane</keyword>
<keyword evidence="9" id="KW-0406">Ion transport</keyword>
<name>A0A8B7N6F7_HYAAZ</name>
<keyword evidence="7 14" id="KW-1133">Transmembrane helix</keyword>
<dbReference type="RefSeq" id="XP_018008873.2">
    <property type="nucleotide sequence ID" value="XM_018153384.2"/>
</dbReference>
<feature type="transmembrane region" description="Helical" evidence="14">
    <location>
        <begin position="184"/>
        <end position="202"/>
    </location>
</feature>
<organism evidence="15 16">
    <name type="scientific">Hyalella azteca</name>
    <name type="common">Amphipod</name>
    <dbReference type="NCBI Taxonomy" id="294128"/>
    <lineage>
        <taxon>Eukaryota</taxon>
        <taxon>Metazoa</taxon>
        <taxon>Ecdysozoa</taxon>
        <taxon>Arthropoda</taxon>
        <taxon>Crustacea</taxon>
        <taxon>Multicrustacea</taxon>
        <taxon>Malacostraca</taxon>
        <taxon>Eumalacostraca</taxon>
        <taxon>Peracarida</taxon>
        <taxon>Amphipoda</taxon>
        <taxon>Senticaudata</taxon>
        <taxon>Talitrida</taxon>
        <taxon>Talitroidea</taxon>
        <taxon>Hyalellidae</taxon>
        <taxon>Hyalella</taxon>
    </lineage>
</organism>
<comment type="similarity">
    <text evidence="2 13">Belongs to the sodium:solute symporter (SSF) (TC 2.A.21) family.</text>
</comment>
<evidence type="ECO:0000256" key="9">
    <source>
        <dbReference type="ARBA" id="ARBA00023065"/>
    </source>
</evidence>
<feature type="transmembrane region" description="Helical" evidence="14">
    <location>
        <begin position="76"/>
        <end position="98"/>
    </location>
</feature>
<keyword evidence="11" id="KW-0325">Glycoprotein</keyword>
<dbReference type="CDD" id="cd11474">
    <property type="entry name" value="SLC5sbd_CHT"/>
    <property type="match status" value="1"/>
</dbReference>
<feature type="transmembrane region" description="Helical" evidence="14">
    <location>
        <begin position="369"/>
        <end position="400"/>
    </location>
</feature>
<evidence type="ECO:0000256" key="1">
    <source>
        <dbReference type="ARBA" id="ARBA00004141"/>
    </source>
</evidence>
<dbReference type="Gene3D" id="1.20.1730.10">
    <property type="entry name" value="Sodium/glucose cotransporter"/>
    <property type="match status" value="1"/>
</dbReference>
<evidence type="ECO:0000256" key="6">
    <source>
        <dbReference type="ARBA" id="ARBA00022979"/>
    </source>
</evidence>